<dbReference type="Proteomes" id="UP001652338">
    <property type="component" value="Unassembled WGS sequence"/>
</dbReference>
<accession>A0ABT2SMN9</accession>
<gene>
    <name evidence="1" type="ORF">OCV47_10390</name>
</gene>
<sequence length="51" mass="5957">MKNYEKCRYVKTIGQIAVYVEPNCPHSHLLKGQLVTSKQTCEKCKNCKKRE</sequence>
<keyword evidence="2" id="KW-1185">Reference proteome</keyword>
<proteinExistence type="predicted"/>
<evidence type="ECO:0000313" key="2">
    <source>
        <dbReference type="Proteomes" id="UP001652338"/>
    </source>
</evidence>
<reference evidence="1 2" key="1">
    <citation type="journal article" date="2021" name="ISME Commun">
        <title>Automated analysis of genomic sequences facilitates high-throughput and comprehensive description of bacteria.</title>
        <authorList>
            <person name="Hitch T.C.A."/>
        </authorList>
    </citation>
    <scope>NUCLEOTIDE SEQUENCE [LARGE SCALE GENOMIC DNA]</scope>
    <source>
        <strain evidence="1 2">Sanger_29</strain>
    </source>
</reference>
<dbReference type="RefSeq" id="WP_262655017.1">
    <property type="nucleotide sequence ID" value="NZ_JAOQKE010000013.1"/>
</dbReference>
<protein>
    <submittedName>
        <fullName evidence="1">Uncharacterized protein</fullName>
    </submittedName>
</protein>
<comment type="caution">
    <text evidence="1">The sequence shown here is derived from an EMBL/GenBank/DDBJ whole genome shotgun (WGS) entry which is preliminary data.</text>
</comment>
<dbReference type="EMBL" id="JAOQKE010000013">
    <property type="protein sequence ID" value="MCU6725753.1"/>
    <property type="molecule type" value="Genomic_DNA"/>
</dbReference>
<name>A0ABT2SMN9_9FIRM</name>
<evidence type="ECO:0000313" key="1">
    <source>
        <dbReference type="EMBL" id="MCU6725753.1"/>
    </source>
</evidence>
<organism evidence="1 2">
    <name type="scientific">Muricoprocola aceti</name>
    <dbReference type="NCBI Taxonomy" id="2981772"/>
    <lineage>
        <taxon>Bacteria</taxon>
        <taxon>Bacillati</taxon>
        <taxon>Bacillota</taxon>
        <taxon>Clostridia</taxon>
        <taxon>Lachnospirales</taxon>
        <taxon>Lachnospiraceae</taxon>
        <taxon>Muricoprocola</taxon>
    </lineage>
</organism>